<evidence type="ECO:0000313" key="1">
    <source>
        <dbReference type="EMBL" id="OWK34944.1"/>
    </source>
</evidence>
<sequence>MATNFDQDAVKAMVAQGMFIQDIARSLGVPVWRVRAVVIKNKLSYAHNIRRLSPERVREMVEQGMTTRAIMAATGFCQASVLRARRLANCVATVKETAAHLPAVGRERTERYKRMVARTAEAFGLPTDLHLIEIKILVCLSHGPMLMRELRAEIGIRRQAKCGVAGDRDMRISPLKRLAKRGLLIPLVGQRIPRIYLPTLTLLNLFASHVPSETHAMSSPERPDPRPVVSLTSGDETFETVHQRSLVLRGRVLSKFTPEVFDQMTDALIERCRDGDLKAIGMAYKLYGLDTPVDHSDTTTPLVTVEIHSHPDEQTARQAIAESVVTTPESAPRPTTLRERRLAAAKVLAANNGKPMRQKRIVEKAGILHKHGAEVLACDFFEEGESGFLLTHKGRAFAMAEG</sequence>
<gene>
    <name evidence="1" type="ORF">FRUB_09786</name>
</gene>
<dbReference type="RefSeq" id="WP_088260164.1">
    <property type="nucleotide sequence ID" value="NZ_NIDE01000019.1"/>
</dbReference>
<organism evidence="1 2">
    <name type="scientific">Fimbriiglobus ruber</name>
    <dbReference type="NCBI Taxonomy" id="1908690"/>
    <lineage>
        <taxon>Bacteria</taxon>
        <taxon>Pseudomonadati</taxon>
        <taxon>Planctomycetota</taxon>
        <taxon>Planctomycetia</taxon>
        <taxon>Gemmatales</taxon>
        <taxon>Gemmataceae</taxon>
        <taxon>Fimbriiglobus</taxon>
    </lineage>
</organism>
<keyword evidence="2" id="KW-1185">Reference proteome</keyword>
<comment type="caution">
    <text evidence="1">The sequence shown here is derived from an EMBL/GenBank/DDBJ whole genome shotgun (WGS) entry which is preliminary data.</text>
</comment>
<reference evidence="2" key="1">
    <citation type="submission" date="2017-06" db="EMBL/GenBank/DDBJ databases">
        <title>Genome analysis of Fimbriiglobus ruber SP5, the first member of the order Planctomycetales with confirmed chitinolytic capability.</title>
        <authorList>
            <person name="Ravin N.V."/>
            <person name="Rakitin A.L."/>
            <person name="Ivanova A.A."/>
            <person name="Beletsky A.V."/>
            <person name="Kulichevskaya I.S."/>
            <person name="Mardanov A.V."/>
            <person name="Dedysh S.N."/>
        </authorList>
    </citation>
    <scope>NUCLEOTIDE SEQUENCE [LARGE SCALE GENOMIC DNA]</scope>
    <source>
        <strain evidence="2">SP5</strain>
    </source>
</reference>
<dbReference type="AlphaFoldDB" id="A0A225D5N1"/>
<protein>
    <submittedName>
        <fullName evidence="1">Uncharacterized protein</fullName>
    </submittedName>
</protein>
<proteinExistence type="predicted"/>
<name>A0A225D5N1_9BACT</name>
<dbReference type="EMBL" id="NIDE01000019">
    <property type="protein sequence ID" value="OWK34944.1"/>
    <property type="molecule type" value="Genomic_DNA"/>
</dbReference>
<evidence type="ECO:0000313" key="2">
    <source>
        <dbReference type="Proteomes" id="UP000214646"/>
    </source>
</evidence>
<dbReference type="Proteomes" id="UP000214646">
    <property type="component" value="Unassembled WGS sequence"/>
</dbReference>
<accession>A0A225D5N1</accession>